<keyword evidence="1" id="KW-0472">Membrane</keyword>
<sequence>MLIKNKNIRLLFIIAACFLIMPTTTIIAQGGPPPPGDDVPEVSIDNDLLILLISGLLLAKYITKKQKIRPGKDSGKNI</sequence>
<keyword evidence="2" id="KW-0732">Signal</keyword>
<evidence type="ECO:0008006" key="5">
    <source>
        <dbReference type="Google" id="ProtNLM"/>
    </source>
</evidence>
<evidence type="ECO:0000313" key="4">
    <source>
        <dbReference type="Proteomes" id="UP001269081"/>
    </source>
</evidence>
<feature type="signal peptide" evidence="2">
    <location>
        <begin position="1"/>
        <end position="28"/>
    </location>
</feature>
<proteinExistence type="predicted"/>
<organism evidence="3 4">
    <name type="scientific">Flavobacterium piscis</name>
    <dbReference type="NCBI Taxonomy" id="1114874"/>
    <lineage>
        <taxon>Bacteria</taxon>
        <taxon>Pseudomonadati</taxon>
        <taxon>Bacteroidota</taxon>
        <taxon>Flavobacteriia</taxon>
        <taxon>Flavobacteriales</taxon>
        <taxon>Flavobacteriaceae</taxon>
        <taxon>Flavobacterium</taxon>
    </lineage>
</organism>
<gene>
    <name evidence="3" type="ORF">J2W48_004210</name>
</gene>
<evidence type="ECO:0000256" key="1">
    <source>
        <dbReference type="SAM" id="Phobius"/>
    </source>
</evidence>
<keyword evidence="1" id="KW-0812">Transmembrane</keyword>
<feature type="transmembrane region" description="Helical" evidence="1">
    <location>
        <begin position="44"/>
        <end position="62"/>
    </location>
</feature>
<evidence type="ECO:0000256" key="2">
    <source>
        <dbReference type="SAM" id="SignalP"/>
    </source>
</evidence>
<comment type="caution">
    <text evidence="3">The sequence shown here is derived from an EMBL/GenBank/DDBJ whole genome shotgun (WGS) entry which is preliminary data.</text>
</comment>
<keyword evidence="1" id="KW-1133">Transmembrane helix</keyword>
<evidence type="ECO:0000313" key="3">
    <source>
        <dbReference type="EMBL" id="MDR7212253.1"/>
    </source>
</evidence>
<protein>
    <recommendedName>
        <fullName evidence="5">Signal peptidase</fullName>
    </recommendedName>
</protein>
<dbReference type="Proteomes" id="UP001269081">
    <property type="component" value="Unassembled WGS sequence"/>
</dbReference>
<reference evidence="3 4" key="1">
    <citation type="submission" date="2023-07" db="EMBL/GenBank/DDBJ databases">
        <title>Sorghum-associated microbial communities from plants grown in Nebraska, USA.</title>
        <authorList>
            <person name="Schachtman D."/>
        </authorList>
    </citation>
    <scope>NUCLEOTIDE SEQUENCE [LARGE SCALE GENOMIC DNA]</scope>
    <source>
        <strain evidence="3 4">4129</strain>
    </source>
</reference>
<keyword evidence="4" id="KW-1185">Reference proteome</keyword>
<name>A0ABU1YDS0_9FLAO</name>
<accession>A0ABU1YDS0</accession>
<feature type="chain" id="PRO_5045056298" description="Signal peptidase" evidence="2">
    <location>
        <begin position="29"/>
        <end position="78"/>
    </location>
</feature>
<dbReference type="EMBL" id="JAVDWQ010000020">
    <property type="protein sequence ID" value="MDR7212253.1"/>
    <property type="molecule type" value="Genomic_DNA"/>
</dbReference>
<dbReference type="RefSeq" id="WP_310283764.1">
    <property type="nucleotide sequence ID" value="NZ_JAVDWQ010000020.1"/>
</dbReference>